<dbReference type="Gene3D" id="1.10.443.10">
    <property type="entry name" value="Intergrase catalytic core"/>
    <property type="match status" value="1"/>
</dbReference>
<evidence type="ECO:0000256" key="1">
    <source>
        <dbReference type="ARBA" id="ARBA00023172"/>
    </source>
</evidence>
<dbReference type="GO" id="GO:0003677">
    <property type="term" value="F:DNA binding"/>
    <property type="evidence" value="ECO:0007669"/>
    <property type="project" value="InterPro"/>
</dbReference>
<dbReference type="InterPro" id="IPR002104">
    <property type="entry name" value="Integrase_catalytic"/>
</dbReference>
<reference evidence="3 4" key="1">
    <citation type="submission" date="2016-10" db="EMBL/GenBank/DDBJ databases">
        <authorList>
            <person name="de Groot N.N."/>
        </authorList>
    </citation>
    <scope>NUCLEOTIDE SEQUENCE [LARGE SCALE GENOMIC DNA]</scope>
    <source>
        <strain evidence="3 4">NLAE-zl-G419</strain>
    </source>
</reference>
<evidence type="ECO:0000259" key="2">
    <source>
        <dbReference type="PROSITE" id="PS51898"/>
    </source>
</evidence>
<organism evidence="3 4">
    <name type="scientific">Clostridium cadaveris</name>
    <dbReference type="NCBI Taxonomy" id="1529"/>
    <lineage>
        <taxon>Bacteria</taxon>
        <taxon>Bacillati</taxon>
        <taxon>Bacillota</taxon>
        <taxon>Clostridia</taxon>
        <taxon>Eubacteriales</taxon>
        <taxon>Clostridiaceae</taxon>
        <taxon>Clostridium</taxon>
    </lineage>
</organism>
<dbReference type="STRING" id="1529.SAMN04487885_1023"/>
<dbReference type="EMBL" id="FOOE01000002">
    <property type="protein sequence ID" value="SFF53195.1"/>
    <property type="molecule type" value="Genomic_DNA"/>
</dbReference>
<dbReference type="eggNOG" id="COG0582">
    <property type="taxonomic scope" value="Bacteria"/>
</dbReference>
<dbReference type="RefSeq" id="WP_027637984.1">
    <property type="nucleotide sequence ID" value="NZ_CABMJC010000002.1"/>
</dbReference>
<proteinExistence type="predicted"/>
<keyword evidence="4" id="KW-1185">Reference proteome</keyword>
<dbReference type="InterPro" id="IPR011010">
    <property type="entry name" value="DNA_brk_join_enz"/>
</dbReference>
<accession>A0A1I2JED3</accession>
<evidence type="ECO:0000313" key="3">
    <source>
        <dbReference type="EMBL" id="SFF53195.1"/>
    </source>
</evidence>
<dbReference type="PROSITE" id="PS51898">
    <property type="entry name" value="TYR_RECOMBINASE"/>
    <property type="match status" value="1"/>
</dbReference>
<dbReference type="GeneID" id="90544444"/>
<dbReference type="Proteomes" id="UP000182135">
    <property type="component" value="Unassembled WGS sequence"/>
</dbReference>
<name>A0A1I2JED3_9CLOT</name>
<sequence length="116" mass="13650">MNRALKLRLIKENPCKYIERPKREKFTPDILTPSEISTIVNKLDLSNEYDYMFYIALRLTLELGLRRGELEGLEWNNLKLSENSLIIKNNMIYSNGHVYLTTPKTIESIRELDSMI</sequence>
<dbReference type="InterPro" id="IPR013762">
    <property type="entry name" value="Integrase-like_cat_sf"/>
</dbReference>
<dbReference type="AlphaFoldDB" id="A0A1I2JED3"/>
<dbReference type="GO" id="GO:0006310">
    <property type="term" value="P:DNA recombination"/>
    <property type="evidence" value="ECO:0007669"/>
    <property type="project" value="UniProtKB-KW"/>
</dbReference>
<feature type="domain" description="Tyr recombinase" evidence="2">
    <location>
        <begin position="26"/>
        <end position="116"/>
    </location>
</feature>
<keyword evidence="1" id="KW-0233">DNA recombination</keyword>
<gene>
    <name evidence="3" type="ORF">SAMN04487885_1023</name>
</gene>
<dbReference type="SUPFAM" id="SSF56349">
    <property type="entry name" value="DNA breaking-rejoining enzymes"/>
    <property type="match status" value="1"/>
</dbReference>
<protein>
    <submittedName>
        <fullName evidence="3">Phage integrase family protein</fullName>
    </submittedName>
</protein>
<evidence type="ECO:0000313" key="4">
    <source>
        <dbReference type="Proteomes" id="UP000182135"/>
    </source>
</evidence>
<dbReference type="GO" id="GO:0015074">
    <property type="term" value="P:DNA integration"/>
    <property type="evidence" value="ECO:0007669"/>
    <property type="project" value="InterPro"/>
</dbReference>